<evidence type="ECO:0000256" key="1">
    <source>
        <dbReference type="SAM" id="Phobius"/>
    </source>
</evidence>
<evidence type="ECO:0000313" key="3">
    <source>
        <dbReference type="EMBL" id="CAN73146.1"/>
    </source>
</evidence>
<protein>
    <recommendedName>
        <fullName evidence="2">Reverse transcriptase Ty1/copia-type domain-containing protein</fullName>
    </recommendedName>
</protein>
<reference evidence="3" key="1">
    <citation type="journal article" date="2007" name="PLoS ONE">
        <title>The first genome sequence of an elite grapevine cultivar (Pinot noir Vitis vinifera L.): coping with a highly heterozygous genome.</title>
        <authorList>
            <person name="Velasco R."/>
            <person name="Zharkikh A."/>
            <person name="Troggio M."/>
            <person name="Cartwright D.A."/>
            <person name="Cestaro A."/>
            <person name="Pruss D."/>
            <person name="Pindo M."/>
            <person name="FitzGerald L.M."/>
            <person name="Vezzulli S."/>
            <person name="Reid J."/>
            <person name="Malacarne G."/>
            <person name="Iliev D."/>
            <person name="Coppola G."/>
            <person name="Wardell B."/>
            <person name="Micheletti D."/>
            <person name="Macalma T."/>
            <person name="Facci M."/>
            <person name="Mitchell J.T."/>
            <person name="Perazzolli M."/>
            <person name="Eldredge G."/>
            <person name="Gatto P."/>
            <person name="Oyzerski R."/>
            <person name="Moretto M."/>
            <person name="Gutin N."/>
            <person name="Stefanini M."/>
            <person name="Chen Y."/>
            <person name="Segala C."/>
            <person name="Davenport C."/>
            <person name="Dematte L."/>
            <person name="Mraz A."/>
            <person name="Battilana J."/>
            <person name="Stormo K."/>
            <person name="Costa F."/>
            <person name="Tao Q."/>
            <person name="Si-Ammour A."/>
            <person name="Harkins T."/>
            <person name="Lackey A."/>
            <person name="Perbost C."/>
            <person name="Taillon B."/>
            <person name="Stella A."/>
            <person name="Solovyev V."/>
            <person name="Fawcett J.A."/>
            <person name="Sterck L."/>
            <person name="Vandepoele K."/>
            <person name="Grando S.M."/>
            <person name="Toppo S."/>
            <person name="Moser C."/>
            <person name="Lanchbury J."/>
            <person name="Bogden R."/>
            <person name="Skolnick M."/>
            <person name="Sgaramella V."/>
            <person name="Bhatnagar S.K."/>
            <person name="Fontana P."/>
            <person name="Gutin A."/>
            <person name="Van de Peer Y."/>
            <person name="Salamini F."/>
            <person name="Viola R."/>
        </authorList>
    </citation>
    <scope>NUCLEOTIDE SEQUENCE</scope>
</reference>
<dbReference type="InterPro" id="IPR013103">
    <property type="entry name" value="RVT_2"/>
</dbReference>
<dbReference type="EMBL" id="AM485339">
    <property type="protein sequence ID" value="CAN73146.1"/>
    <property type="molecule type" value="Genomic_DNA"/>
</dbReference>
<proteinExistence type="predicted"/>
<feature type="domain" description="Reverse transcriptase Ty1/copia-type" evidence="2">
    <location>
        <begin position="2"/>
        <end position="103"/>
    </location>
</feature>
<feature type="transmembrane region" description="Helical" evidence="1">
    <location>
        <begin position="20"/>
        <end position="39"/>
    </location>
</feature>
<dbReference type="Pfam" id="PF07727">
    <property type="entry name" value="RVT_2"/>
    <property type="match status" value="1"/>
</dbReference>
<organism evidence="3">
    <name type="scientific">Vitis vinifera</name>
    <name type="common">Grape</name>
    <dbReference type="NCBI Taxonomy" id="29760"/>
    <lineage>
        <taxon>Eukaryota</taxon>
        <taxon>Viridiplantae</taxon>
        <taxon>Streptophyta</taxon>
        <taxon>Embryophyta</taxon>
        <taxon>Tracheophyta</taxon>
        <taxon>Spermatophyta</taxon>
        <taxon>Magnoliopsida</taxon>
        <taxon>eudicotyledons</taxon>
        <taxon>Gunneridae</taxon>
        <taxon>Pentapetalae</taxon>
        <taxon>rosids</taxon>
        <taxon>Vitales</taxon>
        <taxon>Vitaceae</taxon>
        <taxon>Viteae</taxon>
        <taxon>Vitis</taxon>
    </lineage>
</organism>
<accession>A5C7U8</accession>
<keyword evidence="1" id="KW-0472">Membrane</keyword>
<gene>
    <name evidence="3" type="ORF">VITISV_001508</name>
</gene>
<dbReference type="PANTHER" id="PTHR11439">
    <property type="entry name" value="GAG-POL-RELATED RETROTRANSPOSON"/>
    <property type="match status" value="1"/>
</dbReference>
<name>A5C7U8_VITVI</name>
<dbReference type="AlphaFoldDB" id="A5C7U8"/>
<dbReference type="PANTHER" id="PTHR11439:SF467">
    <property type="entry name" value="INTEGRASE CATALYTIC DOMAIN-CONTAINING PROTEIN"/>
    <property type="match status" value="1"/>
</dbReference>
<evidence type="ECO:0000259" key="2">
    <source>
        <dbReference type="Pfam" id="PF07727"/>
    </source>
</evidence>
<keyword evidence="1" id="KW-1133">Transmembrane helix</keyword>
<sequence length="229" mass="25941">MVEHGYDRIAFDHYVFVKKFFGGEFIILLLYVNNMLIVGHDTGKIDKLKKELNKSFEMKDLGFTSQILGIKISRDMTNRKLQLSQENYIEKVLDKFNMGKTKPTSSLLGSYLKLSSKQNPSSEKEKEEMRKVPYASAVGSLMYAMVCTMPDIAHAVGVVSRFISNPGKEHWAIVKWILRYLRGISKTCLYFGTDKLVLVECTNADMIGNVDSKKFTFGYLITFSGGVVS</sequence>
<keyword evidence="1" id="KW-0812">Transmembrane</keyword>